<dbReference type="GO" id="GO:0003677">
    <property type="term" value="F:DNA binding"/>
    <property type="evidence" value="ECO:0007669"/>
    <property type="project" value="UniProtKB-KW"/>
</dbReference>
<dbReference type="PROSITE" id="PS51253">
    <property type="entry name" value="HTH_CENPB"/>
    <property type="match status" value="1"/>
</dbReference>
<dbReference type="OrthoDB" id="125347at2759"/>
<feature type="region of interest" description="Disordered" evidence="3">
    <location>
        <begin position="358"/>
        <end position="377"/>
    </location>
</feature>
<feature type="compositionally biased region" description="Acidic residues" evidence="3">
    <location>
        <begin position="365"/>
        <end position="377"/>
    </location>
</feature>
<dbReference type="Pfam" id="PF03221">
    <property type="entry name" value="HTH_Tnp_Tc5"/>
    <property type="match status" value="1"/>
</dbReference>
<protein>
    <recommendedName>
        <fullName evidence="4">HTH CENPB-type domain-containing protein</fullName>
    </recommendedName>
</protein>
<evidence type="ECO:0000256" key="1">
    <source>
        <dbReference type="ARBA" id="ARBA00004123"/>
    </source>
</evidence>
<evidence type="ECO:0000259" key="4">
    <source>
        <dbReference type="PROSITE" id="PS51253"/>
    </source>
</evidence>
<dbReference type="SUPFAM" id="SSF46689">
    <property type="entry name" value="Homeodomain-like"/>
    <property type="match status" value="1"/>
</dbReference>
<evidence type="ECO:0000313" key="5">
    <source>
        <dbReference type="EMBL" id="GAU96168.1"/>
    </source>
</evidence>
<dbReference type="SMART" id="SM00674">
    <property type="entry name" value="CENPB"/>
    <property type="match status" value="1"/>
</dbReference>
<dbReference type="PANTHER" id="PTHR19303">
    <property type="entry name" value="TRANSPOSON"/>
    <property type="match status" value="1"/>
</dbReference>
<dbReference type="InterPro" id="IPR050863">
    <property type="entry name" value="CenT-Element_Derived"/>
</dbReference>
<dbReference type="GO" id="GO:0005634">
    <property type="term" value="C:nucleus"/>
    <property type="evidence" value="ECO:0007669"/>
    <property type="project" value="UniProtKB-SubCell"/>
</dbReference>
<organism evidence="5 6">
    <name type="scientific">Ramazzottius varieornatus</name>
    <name type="common">Water bear</name>
    <name type="synonym">Tardigrade</name>
    <dbReference type="NCBI Taxonomy" id="947166"/>
    <lineage>
        <taxon>Eukaryota</taxon>
        <taxon>Metazoa</taxon>
        <taxon>Ecdysozoa</taxon>
        <taxon>Tardigrada</taxon>
        <taxon>Eutardigrada</taxon>
        <taxon>Parachela</taxon>
        <taxon>Hypsibioidea</taxon>
        <taxon>Ramazzottiidae</taxon>
        <taxon>Ramazzottius</taxon>
    </lineage>
</organism>
<dbReference type="STRING" id="947166.A0A1D1VCD7"/>
<reference evidence="5 6" key="1">
    <citation type="journal article" date="2016" name="Nat. Commun.">
        <title>Extremotolerant tardigrade genome and improved radiotolerance of human cultured cells by tardigrade-unique protein.</title>
        <authorList>
            <person name="Hashimoto T."/>
            <person name="Horikawa D.D."/>
            <person name="Saito Y."/>
            <person name="Kuwahara H."/>
            <person name="Kozuka-Hata H."/>
            <person name="Shin-I T."/>
            <person name="Minakuchi Y."/>
            <person name="Ohishi K."/>
            <person name="Motoyama A."/>
            <person name="Aizu T."/>
            <person name="Enomoto A."/>
            <person name="Kondo K."/>
            <person name="Tanaka S."/>
            <person name="Hara Y."/>
            <person name="Koshikawa S."/>
            <person name="Sagara H."/>
            <person name="Miura T."/>
            <person name="Yokobori S."/>
            <person name="Miyagawa K."/>
            <person name="Suzuki Y."/>
            <person name="Kubo T."/>
            <person name="Oyama M."/>
            <person name="Kohara Y."/>
            <person name="Fujiyama A."/>
            <person name="Arakawa K."/>
            <person name="Katayama T."/>
            <person name="Toyoda A."/>
            <person name="Kunieda T."/>
        </authorList>
    </citation>
    <scope>NUCLEOTIDE SEQUENCE [LARGE SCALE GENOMIC DNA]</scope>
    <source>
        <strain evidence="5 6">YOKOZUNA-1</strain>
    </source>
</reference>
<evidence type="ECO:0000256" key="3">
    <source>
        <dbReference type="SAM" id="MobiDB-lite"/>
    </source>
</evidence>
<dbReference type="InterPro" id="IPR004875">
    <property type="entry name" value="DDE_SF_endonuclease_dom"/>
</dbReference>
<keyword evidence="6" id="KW-1185">Reference proteome</keyword>
<accession>A0A1D1VCD7</accession>
<proteinExistence type="predicted"/>
<dbReference type="PANTHER" id="PTHR19303:SF73">
    <property type="entry name" value="PROTEIN PDC2"/>
    <property type="match status" value="1"/>
</dbReference>
<name>A0A1D1VCD7_RAMVA</name>
<dbReference type="Gene3D" id="1.10.10.60">
    <property type="entry name" value="Homeodomain-like"/>
    <property type="match status" value="1"/>
</dbReference>
<evidence type="ECO:0000256" key="2">
    <source>
        <dbReference type="ARBA" id="ARBA00023125"/>
    </source>
</evidence>
<dbReference type="InterPro" id="IPR006600">
    <property type="entry name" value="HTH_CenpB_DNA-bd_dom"/>
</dbReference>
<dbReference type="AlphaFoldDB" id="A0A1D1VCD7"/>
<evidence type="ECO:0000313" key="6">
    <source>
        <dbReference type="Proteomes" id="UP000186922"/>
    </source>
</evidence>
<comment type="caution">
    <text evidence="5">The sequence shown here is derived from an EMBL/GenBank/DDBJ whole genome shotgun (WGS) entry which is preliminary data.</text>
</comment>
<gene>
    <name evidence="5" type="primary">RvY_07653-1</name>
    <name evidence="5" type="synonym">RvY_07653.1</name>
    <name evidence="5" type="ORF">RvY_07653</name>
</gene>
<dbReference type="Proteomes" id="UP000186922">
    <property type="component" value="Unassembled WGS sequence"/>
</dbReference>
<dbReference type="Pfam" id="PF03184">
    <property type="entry name" value="DDE_1"/>
    <property type="match status" value="1"/>
</dbReference>
<dbReference type="InterPro" id="IPR009057">
    <property type="entry name" value="Homeodomain-like_sf"/>
</dbReference>
<comment type="subcellular location">
    <subcellularLocation>
        <location evidence="1">Nucleus</location>
    </subcellularLocation>
</comment>
<feature type="domain" description="HTH CENPB-type" evidence="4">
    <location>
        <begin position="27"/>
        <end position="98"/>
    </location>
</feature>
<dbReference type="EMBL" id="BDGG01000003">
    <property type="protein sequence ID" value="GAU96168.1"/>
    <property type="molecule type" value="Genomic_DNA"/>
</dbReference>
<keyword evidence="2" id="KW-0238">DNA-binding</keyword>
<sequence>MELIVRTYSTTERRDTVEKNLETTKPEATRPTRLKFPEIDKAMIELVDETLDKGGNITGRLIQLQTRKFARENDIQNFTGSNGWLASFCERHDLIFKVLQGEGASANFEGLQEWYDETLPSILQDYALKDIFNCDELGLNYRQLPSKSLVKKSQATPKGCKLRKDRITVFLTCSATGERKMPLVIGTAKNPRPFVQAGLRDGRTKHLGFAYKNNKTAWMDTDIFTEYLEELNADMILPKRYIALILDNFKAHNVASLSNVRLYFLPPNVTSHAQPLDAGIIKNFRDHFRTLMASDLFSRLRTFECVDDYYKGVTLLEACLWTVEADKAITTETRVNCFAQCRIGQKIPTVTTEATEEVSQRDSVTFDDEDDPFDLEY</sequence>